<evidence type="ECO:0000256" key="1">
    <source>
        <dbReference type="ARBA" id="ARBA00010830"/>
    </source>
</evidence>
<evidence type="ECO:0000256" key="3">
    <source>
        <dbReference type="ARBA" id="ARBA00022801"/>
    </source>
</evidence>
<dbReference type="Gene3D" id="1.10.530.10">
    <property type="match status" value="1"/>
</dbReference>
<proteinExistence type="inferred from homology"/>
<dbReference type="EMBL" id="SDPU01000013">
    <property type="protein sequence ID" value="RYU13927.1"/>
    <property type="molecule type" value="Genomic_DNA"/>
</dbReference>
<keyword evidence="4" id="KW-1133">Transmembrane helix</keyword>
<evidence type="ECO:0000256" key="2">
    <source>
        <dbReference type="ARBA" id="ARBA00022729"/>
    </source>
</evidence>
<dbReference type="InterPro" id="IPR011098">
    <property type="entry name" value="G5_dom"/>
</dbReference>
<dbReference type="OrthoDB" id="1404170at2"/>
<dbReference type="GO" id="GO:0016787">
    <property type="term" value="F:hydrolase activity"/>
    <property type="evidence" value="ECO:0007669"/>
    <property type="project" value="UniProtKB-KW"/>
</dbReference>
<dbReference type="InterPro" id="IPR023346">
    <property type="entry name" value="Lysozyme-like_dom_sf"/>
</dbReference>
<keyword evidence="4" id="KW-0472">Membrane</keyword>
<evidence type="ECO:0000256" key="4">
    <source>
        <dbReference type="SAM" id="Phobius"/>
    </source>
</evidence>
<dbReference type="InterPro" id="IPR010618">
    <property type="entry name" value="RPF"/>
</dbReference>
<feature type="transmembrane region" description="Helical" evidence="4">
    <location>
        <begin position="30"/>
        <end position="50"/>
    </location>
</feature>
<dbReference type="SMART" id="SM01208">
    <property type="entry name" value="G5"/>
    <property type="match status" value="1"/>
</dbReference>
<dbReference type="Gene3D" id="2.20.230.10">
    <property type="entry name" value="Resuscitation-promoting factor rpfb"/>
    <property type="match status" value="1"/>
</dbReference>
<dbReference type="Pfam" id="PF07501">
    <property type="entry name" value="G5"/>
    <property type="match status" value="1"/>
</dbReference>
<comment type="similarity">
    <text evidence="1">Belongs to the transglycosylase family. Rpf subfamily.</text>
</comment>
<keyword evidence="3" id="KW-0378">Hydrolase</keyword>
<gene>
    <name evidence="6" type="ORF">ETU37_05235</name>
</gene>
<accession>A0A4Q5J5L0</accession>
<dbReference type="SUPFAM" id="SSF53955">
    <property type="entry name" value="Lysozyme-like"/>
    <property type="match status" value="1"/>
</dbReference>
<feature type="domain" description="G5" evidence="5">
    <location>
        <begin position="222"/>
        <end position="302"/>
    </location>
</feature>
<keyword evidence="2" id="KW-0732">Signal</keyword>
<protein>
    <submittedName>
        <fullName evidence="6">Resuscitation-promoting factor</fullName>
    </submittedName>
</protein>
<dbReference type="InterPro" id="IPR007137">
    <property type="entry name" value="DUF348"/>
</dbReference>
<organism evidence="6 7">
    <name type="scientific">Nocardioides iriomotensis</name>
    <dbReference type="NCBI Taxonomy" id="715784"/>
    <lineage>
        <taxon>Bacteria</taxon>
        <taxon>Bacillati</taxon>
        <taxon>Actinomycetota</taxon>
        <taxon>Actinomycetes</taxon>
        <taxon>Propionibacteriales</taxon>
        <taxon>Nocardioidaceae</taxon>
        <taxon>Nocardioides</taxon>
    </lineage>
</organism>
<dbReference type="CDD" id="cd13925">
    <property type="entry name" value="RPF"/>
    <property type="match status" value="1"/>
</dbReference>
<dbReference type="Pfam" id="PF03990">
    <property type="entry name" value="DUF348"/>
    <property type="match status" value="3"/>
</dbReference>
<dbReference type="Proteomes" id="UP000291189">
    <property type="component" value="Unassembled WGS sequence"/>
</dbReference>
<dbReference type="PROSITE" id="PS51109">
    <property type="entry name" value="G5"/>
    <property type="match status" value="1"/>
</dbReference>
<name>A0A4Q5J5L0_9ACTN</name>
<evidence type="ECO:0000313" key="6">
    <source>
        <dbReference type="EMBL" id="RYU13927.1"/>
    </source>
</evidence>
<sequence>MDRRRPRPGEHEHWRTVRTRIALLTRSKRALAVLVGGVTLAVAATGVGYASMTKTVTLSLDGQETQVRVLGDTVADVLDSQDISVDQRDQVFPSLDSSVGDGGSVAVKFARPLDVSVDGEDSRYWVTATDVAGALGQIGERFKQADLSVSRGAEIGREGLDLDVVTPKDLTVKIGGDKATDESVAALTVGDALEKLGVKVGKHDEVEPGLGTVLEDGDKLVFTQVRKVTKKVTEDVAYKTIERTDSSMYDDESETVRAGQDGSRRVTYRIIIENGKVADRKELEATVLRAPVDAIERVGTKERPVATNFAGGNTVWDRLAQCESGGNWAINTGNGYYGGLQFNLGTWRSYGGPGYPHTASRETQIAIATKVRDASGGYGAWPGCAASLGLPR</sequence>
<evidence type="ECO:0000313" key="7">
    <source>
        <dbReference type="Proteomes" id="UP000291189"/>
    </source>
</evidence>
<comment type="caution">
    <text evidence="6">The sequence shown here is derived from an EMBL/GenBank/DDBJ whole genome shotgun (WGS) entry which is preliminary data.</text>
</comment>
<dbReference type="AlphaFoldDB" id="A0A4Q5J5L0"/>
<keyword evidence="7" id="KW-1185">Reference proteome</keyword>
<keyword evidence="4" id="KW-0812">Transmembrane</keyword>
<evidence type="ECO:0000259" key="5">
    <source>
        <dbReference type="PROSITE" id="PS51109"/>
    </source>
</evidence>
<reference evidence="6 7" key="1">
    <citation type="submission" date="2019-01" db="EMBL/GenBank/DDBJ databases">
        <title>Nocardioides guangzhouensis sp. nov., an actinobacterium isolated from soil.</title>
        <authorList>
            <person name="Fu Y."/>
            <person name="Cai Y."/>
            <person name="Lin Z."/>
            <person name="Chen P."/>
        </authorList>
    </citation>
    <scope>NUCLEOTIDE SEQUENCE [LARGE SCALE GENOMIC DNA]</scope>
    <source>
        <strain evidence="6 7">NBRC 105384</strain>
    </source>
</reference>
<dbReference type="Pfam" id="PF06737">
    <property type="entry name" value="Transglycosylas"/>
    <property type="match status" value="1"/>
</dbReference>